<keyword evidence="1" id="KW-0472">Membrane</keyword>
<feature type="transmembrane region" description="Helical" evidence="1">
    <location>
        <begin position="288"/>
        <end position="312"/>
    </location>
</feature>
<evidence type="ECO:0000256" key="1">
    <source>
        <dbReference type="SAM" id="Phobius"/>
    </source>
</evidence>
<feature type="transmembrane region" description="Helical" evidence="1">
    <location>
        <begin position="150"/>
        <end position="175"/>
    </location>
</feature>
<evidence type="ECO:0000313" key="3">
    <source>
        <dbReference type="Proteomes" id="UP000714817"/>
    </source>
</evidence>
<keyword evidence="1" id="KW-0812">Transmembrane</keyword>
<feature type="transmembrane region" description="Helical" evidence="1">
    <location>
        <begin position="75"/>
        <end position="99"/>
    </location>
</feature>
<name>A0A955DZE4_UNCKA</name>
<feature type="transmembrane region" description="Helical" evidence="1">
    <location>
        <begin position="263"/>
        <end position="282"/>
    </location>
</feature>
<sequence length="358" mass="40210">MLITGFLTQKHITKLKKLIFSEEEKFLVNKIAHFSIRLGQTSIITAVIKSLEVGMTFLLYVFLNKVRLLGLSALYPLFFLYVAVSVLAFFLRTVVFGYYSNAYSRLIGAVLDNLISFLLDDYRVSLATVSANFPSPKDIANKISDASKSLLYIVSVLSSIIGLVLGLLVLLVAYLFVGEPFLINVVLMSLLFLGAFAIYVRFGSLYYPSQKAFMSLVDKFDIDFSGTRPLLIRTNLNLYPKELNKALEDTVRVTTKINLISNATAYIGPMLLVLSFFIPALSQDLSHYIIVALFVVSNTFGHSGIVSHYYAVNLSRERLVEFDAMLDTVLETGAELTPLRYDDISNHYFKDNPFKSRI</sequence>
<dbReference type="Proteomes" id="UP000714817">
    <property type="component" value="Unassembled WGS sequence"/>
</dbReference>
<protein>
    <submittedName>
        <fullName evidence="2">Uncharacterized protein</fullName>
    </submittedName>
</protein>
<accession>A0A955DZE4</accession>
<gene>
    <name evidence="2" type="ORF">KDA10_01290</name>
</gene>
<feature type="transmembrane region" description="Helical" evidence="1">
    <location>
        <begin position="43"/>
        <end position="63"/>
    </location>
</feature>
<comment type="caution">
    <text evidence="2">The sequence shown here is derived from an EMBL/GenBank/DDBJ whole genome shotgun (WGS) entry which is preliminary data.</text>
</comment>
<keyword evidence="1" id="KW-1133">Transmembrane helix</keyword>
<evidence type="ECO:0000313" key="2">
    <source>
        <dbReference type="EMBL" id="MCA9301986.1"/>
    </source>
</evidence>
<organism evidence="2 3">
    <name type="scientific">candidate division WWE3 bacterium</name>
    <dbReference type="NCBI Taxonomy" id="2053526"/>
    <lineage>
        <taxon>Bacteria</taxon>
        <taxon>Katanobacteria</taxon>
    </lineage>
</organism>
<dbReference type="EMBL" id="JAGQNY010000004">
    <property type="protein sequence ID" value="MCA9301986.1"/>
    <property type="molecule type" value="Genomic_DNA"/>
</dbReference>
<feature type="transmembrane region" description="Helical" evidence="1">
    <location>
        <begin position="181"/>
        <end position="202"/>
    </location>
</feature>
<dbReference type="AlphaFoldDB" id="A0A955DZE4"/>
<reference evidence="2" key="2">
    <citation type="journal article" date="2021" name="Microbiome">
        <title>Successional dynamics and alternative stable states in a saline activated sludge microbial community over 9 years.</title>
        <authorList>
            <person name="Wang Y."/>
            <person name="Ye J."/>
            <person name="Ju F."/>
            <person name="Liu L."/>
            <person name="Boyd J.A."/>
            <person name="Deng Y."/>
            <person name="Parks D.H."/>
            <person name="Jiang X."/>
            <person name="Yin X."/>
            <person name="Woodcroft B.J."/>
            <person name="Tyson G.W."/>
            <person name="Hugenholtz P."/>
            <person name="Polz M.F."/>
            <person name="Zhang T."/>
        </authorList>
    </citation>
    <scope>NUCLEOTIDE SEQUENCE</scope>
    <source>
        <strain evidence="2">HKST-UBA80</strain>
    </source>
</reference>
<reference evidence="2" key="1">
    <citation type="submission" date="2020-04" db="EMBL/GenBank/DDBJ databases">
        <authorList>
            <person name="Zhang T."/>
        </authorList>
    </citation>
    <scope>NUCLEOTIDE SEQUENCE</scope>
    <source>
        <strain evidence="2">HKST-UBA80</strain>
    </source>
</reference>
<proteinExistence type="predicted"/>